<dbReference type="PANTHER" id="PTHR46268">
    <property type="entry name" value="STRESS RESPONSE PROTEIN NHAX"/>
    <property type="match status" value="1"/>
</dbReference>
<dbReference type="CDD" id="cd00293">
    <property type="entry name" value="USP-like"/>
    <property type="match status" value="2"/>
</dbReference>
<evidence type="ECO:0000256" key="1">
    <source>
        <dbReference type="ARBA" id="ARBA00008791"/>
    </source>
</evidence>
<dbReference type="AlphaFoldDB" id="A0A1B8TU30"/>
<comment type="similarity">
    <text evidence="1">Belongs to the universal stress protein A family.</text>
</comment>
<evidence type="ECO:0000313" key="4">
    <source>
        <dbReference type="Proteomes" id="UP000092584"/>
    </source>
</evidence>
<gene>
    <name evidence="3" type="ORF">LPB3_13315</name>
</gene>
<dbReference type="SUPFAM" id="SSF52402">
    <property type="entry name" value="Adenine nucleotide alpha hydrolases-like"/>
    <property type="match status" value="2"/>
</dbReference>
<name>A0A1B8TU30_9FLAO</name>
<reference evidence="4" key="1">
    <citation type="submission" date="2016-02" db="EMBL/GenBank/DDBJ databases">
        <authorList>
            <person name="Shin S.-K."/>
            <person name="Yi H."/>
            <person name="Kim E."/>
        </authorList>
    </citation>
    <scope>NUCLEOTIDE SEQUENCE [LARGE SCALE GENOMIC DNA]</scope>
    <source>
        <strain evidence="4">LPB0003</strain>
    </source>
</reference>
<dbReference type="Gene3D" id="3.40.50.620">
    <property type="entry name" value="HUPs"/>
    <property type="match status" value="2"/>
</dbReference>
<dbReference type="EMBL" id="LSFM01000023">
    <property type="protein sequence ID" value="OBY63102.1"/>
    <property type="molecule type" value="Genomic_DNA"/>
</dbReference>
<comment type="caution">
    <text evidence="3">The sequence shown here is derived from an EMBL/GenBank/DDBJ whole genome shotgun (WGS) entry which is preliminary data.</text>
</comment>
<evidence type="ECO:0000313" key="3">
    <source>
        <dbReference type="EMBL" id="OBY63102.1"/>
    </source>
</evidence>
<protein>
    <submittedName>
        <fullName evidence="3">Universal stress protein UspA</fullName>
    </submittedName>
</protein>
<dbReference type="InterPro" id="IPR014729">
    <property type="entry name" value="Rossmann-like_a/b/a_fold"/>
</dbReference>
<keyword evidence="4" id="KW-1185">Reference proteome</keyword>
<dbReference type="InterPro" id="IPR006016">
    <property type="entry name" value="UspA"/>
</dbReference>
<dbReference type="PRINTS" id="PR01438">
    <property type="entry name" value="UNVRSLSTRESS"/>
</dbReference>
<feature type="domain" description="UspA" evidence="2">
    <location>
        <begin position="151"/>
        <end position="275"/>
    </location>
</feature>
<dbReference type="Proteomes" id="UP000092584">
    <property type="component" value="Unassembled WGS sequence"/>
</dbReference>
<dbReference type="Pfam" id="PF00582">
    <property type="entry name" value="Usp"/>
    <property type="match status" value="2"/>
</dbReference>
<accession>A0A1B8TU30</accession>
<dbReference type="PANTHER" id="PTHR46268:SF6">
    <property type="entry name" value="UNIVERSAL STRESS PROTEIN UP12"/>
    <property type="match status" value="1"/>
</dbReference>
<dbReference type="STRING" id="1774273.LPB03_13300"/>
<dbReference type="RefSeq" id="WP_065320078.1">
    <property type="nucleotide sequence ID" value="NZ_CP017477.1"/>
</dbReference>
<dbReference type="InterPro" id="IPR006015">
    <property type="entry name" value="Universal_stress_UspA"/>
</dbReference>
<sequence>MNKIIVPIDFSEYSEYALKAAVLLSKKTAVTIYALHMLDLQEVSLSQSAEYTQEKAVFFLKLAEKRFKEFLQKEYLKDVKIVPIVKHYKVFSEINTIAKEVDADLIIMGSHGASGLKEFFTGSNTEKVIRYSDIPVMVLKNELKDIDFADIVYATDFSEESVDAFKKMLTSLDFLNVRKHLLYVNLPNDKFKTTPEMDALANKFLMKAEGNIDRLINVNFVCARSIEEGVLNFSNVIGADLITLITHGRKGLSHVFSGSISEDISNHSALPIMTFKM</sequence>
<dbReference type="KEGG" id="pob:LPB03_13300"/>
<proteinExistence type="inferred from homology"/>
<evidence type="ECO:0000259" key="2">
    <source>
        <dbReference type="Pfam" id="PF00582"/>
    </source>
</evidence>
<dbReference type="OrthoDB" id="9788959at2"/>
<feature type="domain" description="UspA" evidence="2">
    <location>
        <begin position="2"/>
        <end position="140"/>
    </location>
</feature>
<organism evidence="3 4">
    <name type="scientific">Polaribacter vadi</name>
    <dbReference type="NCBI Taxonomy" id="1774273"/>
    <lineage>
        <taxon>Bacteria</taxon>
        <taxon>Pseudomonadati</taxon>
        <taxon>Bacteroidota</taxon>
        <taxon>Flavobacteriia</taxon>
        <taxon>Flavobacteriales</taxon>
        <taxon>Flavobacteriaceae</taxon>
    </lineage>
</organism>